<organism evidence="3">
    <name type="scientific">mine drainage metagenome</name>
    <dbReference type="NCBI Taxonomy" id="410659"/>
    <lineage>
        <taxon>unclassified sequences</taxon>
        <taxon>metagenomes</taxon>
        <taxon>ecological metagenomes</taxon>
    </lineage>
</organism>
<dbReference type="InterPro" id="IPR014729">
    <property type="entry name" value="Rossmann-like_a/b/a_fold"/>
</dbReference>
<dbReference type="AlphaFoldDB" id="A0A1J5T547"/>
<comment type="caution">
    <text evidence="3">The sequence shown here is derived from an EMBL/GenBank/DDBJ whole genome shotgun (WGS) entry which is preliminary data.</text>
</comment>
<reference evidence="3" key="1">
    <citation type="submission" date="2016-10" db="EMBL/GenBank/DDBJ databases">
        <title>Sequence of Gallionella enrichment culture.</title>
        <authorList>
            <person name="Poehlein A."/>
            <person name="Muehling M."/>
            <person name="Daniel R."/>
        </authorList>
    </citation>
    <scope>NUCLEOTIDE SEQUENCE</scope>
</reference>
<proteinExistence type="inferred from homology"/>
<dbReference type="CDD" id="cd00293">
    <property type="entry name" value="USP-like"/>
    <property type="match status" value="1"/>
</dbReference>
<evidence type="ECO:0000313" key="3">
    <source>
        <dbReference type="EMBL" id="OIR15967.1"/>
    </source>
</evidence>
<dbReference type="InterPro" id="IPR006015">
    <property type="entry name" value="Universal_stress_UspA"/>
</dbReference>
<dbReference type="PANTHER" id="PTHR46268">
    <property type="entry name" value="STRESS RESPONSE PROTEIN NHAX"/>
    <property type="match status" value="1"/>
</dbReference>
<feature type="domain" description="UspA" evidence="2">
    <location>
        <begin position="1"/>
        <end position="143"/>
    </location>
</feature>
<name>A0A1J5T547_9ZZZZ</name>
<dbReference type="PANTHER" id="PTHR46268:SF6">
    <property type="entry name" value="UNIVERSAL STRESS PROTEIN UP12"/>
    <property type="match status" value="1"/>
</dbReference>
<dbReference type="EMBL" id="MLJW01000008">
    <property type="protein sequence ID" value="OIR15967.1"/>
    <property type="molecule type" value="Genomic_DNA"/>
</dbReference>
<sequence length="143" mass="15578">MTMKILIPVDGSAGANRAVEYVIRSVAWLKETPQVCLLNVQWKLASGNVKLFINQETINDYYREQGASALAEARAKLDAARLAYSYHISIGAPAEAIVQYAQEQQVDQIVMSAHGQDKLSNLLLGSVASKVTHLASVPVLLIK</sequence>
<accession>A0A1J5T547</accession>
<evidence type="ECO:0000259" key="2">
    <source>
        <dbReference type="Pfam" id="PF00582"/>
    </source>
</evidence>
<dbReference type="Gene3D" id="3.40.50.620">
    <property type="entry name" value="HUPs"/>
    <property type="match status" value="1"/>
</dbReference>
<dbReference type="Pfam" id="PF00582">
    <property type="entry name" value="Usp"/>
    <property type="match status" value="1"/>
</dbReference>
<dbReference type="PRINTS" id="PR01438">
    <property type="entry name" value="UNVRSLSTRESS"/>
</dbReference>
<dbReference type="SUPFAM" id="SSF52402">
    <property type="entry name" value="Adenine nucleotide alpha hydrolases-like"/>
    <property type="match status" value="1"/>
</dbReference>
<protein>
    <submittedName>
        <fullName evidence="3">TRAP-T-associated universal stress protein TeaD</fullName>
    </submittedName>
</protein>
<dbReference type="InterPro" id="IPR006016">
    <property type="entry name" value="UspA"/>
</dbReference>
<gene>
    <name evidence="3" type="primary">teaD_2</name>
    <name evidence="3" type="ORF">GALL_34680</name>
</gene>
<evidence type="ECO:0000256" key="1">
    <source>
        <dbReference type="ARBA" id="ARBA00008791"/>
    </source>
</evidence>
<comment type="similarity">
    <text evidence="1">Belongs to the universal stress protein A family.</text>
</comment>